<feature type="transmembrane region" description="Helical" evidence="7">
    <location>
        <begin position="20"/>
        <end position="43"/>
    </location>
</feature>
<evidence type="ECO:0000256" key="7">
    <source>
        <dbReference type="SAM" id="Phobius"/>
    </source>
</evidence>
<feature type="transmembrane region" description="Helical" evidence="7">
    <location>
        <begin position="193"/>
        <end position="214"/>
    </location>
</feature>
<evidence type="ECO:0000256" key="6">
    <source>
        <dbReference type="ARBA" id="ARBA00023136"/>
    </source>
</evidence>
<feature type="transmembrane region" description="Helical" evidence="7">
    <location>
        <begin position="370"/>
        <end position="390"/>
    </location>
</feature>
<keyword evidence="4 7" id="KW-0812">Transmembrane</keyword>
<dbReference type="PANTHER" id="PTHR40074">
    <property type="entry name" value="O-ACETYLTRANSFERASE WECH"/>
    <property type="match status" value="1"/>
</dbReference>
<organism evidence="9 10">
    <name type="scientific">Microbacterium arabinogalactanolyticum</name>
    <dbReference type="NCBI Taxonomy" id="69365"/>
    <lineage>
        <taxon>Bacteria</taxon>
        <taxon>Bacillati</taxon>
        <taxon>Actinomycetota</taxon>
        <taxon>Actinomycetes</taxon>
        <taxon>Micrococcales</taxon>
        <taxon>Microbacteriaceae</taxon>
        <taxon>Microbacterium</taxon>
    </lineage>
</organism>
<evidence type="ECO:0000256" key="2">
    <source>
        <dbReference type="ARBA" id="ARBA00007400"/>
    </source>
</evidence>
<reference evidence="9" key="1">
    <citation type="submission" date="2022-08" db="EMBL/GenBank/DDBJ databases">
        <title>Draft genome sequence of Microbacterium arabinogalactanolyticum JCM 9171.</title>
        <authorList>
            <person name="Fujita K."/>
            <person name="Ishiwata A."/>
            <person name="Fushinobu S."/>
        </authorList>
    </citation>
    <scope>NUCLEOTIDE SEQUENCE</scope>
    <source>
        <strain evidence="9">JCM 9171</strain>
    </source>
</reference>
<dbReference type="InterPro" id="IPR002656">
    <property type="entry name" value="Acyl_transf_3_dom"/>
</dbReference>
<dbReference type="EMBL" id="BRZC01000002">
    <property type="protein sequence ID" value="GLC83809.1"/>
    <property type="molecule type" value="Genomic_DNA"/>
</dbReference>
<evidence type="ECO:0000313" key="9">
    <source>
        <dbReference type="EMBL" id="GLC83809.1"/>
    </source>
</evidence>
<gene>
    <name evidence="9" type="ORF">MIAR_03970</name>
</gene>
<feature type="domain" description="Acyltransferase 3" evidence="8">
    <location>
        <begin position="16"/>
        <end position="358"/>
    </location>
</feature>
<proteinExistence type="inferred from homology"/>
<evidence type="ECO:0000256" key="1">
    <source>
        <dbReference type="ARBA" id="ARBA00004651"/>
    </source>
</evidence>
<accession>A0ABQ5NDD5</accession>
<evidence type="ECO:0000256" key="5">
    <source>
        <dbReference type="ARBA" id="ARBA00022989"/>
    </source>
</evidence>
<feature type="transmembrane region" description="Helical" evidence="7">
    <location>
        <begin position="104"/>
        <end position="123"/>
    </location>
</feature>
<dbReference type="Pfam" id="PF01757">
    <property type="entry name" value="Acyl_transf_3"/>
    <property type="match status" value="1"/>
</dbReference>
<feature type="transmembrane region" description="Helical" evidence="7">
    <location>
        <begin position="226"/>
        <end position="246"/>
    </location>
</feature>
<dbReference type="RefSeq" id="WP_285630465.1">
    <property type="nucleotide sequence ID" value="NZ_BAAAUK010000001.1"/>
</dbReference>
<name>A0ABQ5NDD5_9MICO</name>
<evidence type="ECO:0000313" key="10">
    <source>
        <dbReference type="Proteomes" id="UP001165068"/>
    </source>
</evidence>
<feature type="transmembrane region" description="Helical" evidence="7">
    <location>
        <begin position="301"/>
        <end position="321"/>
    </location>
</feature>
<dbReference type="PANTHER" id="PTHR40074:SF2">
    <property type="entry name" value="O-ACETYLTRANSFERASE WECH"/>
    <property type="match status" value="1"/>
</dbReference>
<comment type="subcellular location">
    <subcellularLocation>
        <location evidence="1">Cell membrane</location>
        <topology evidence="1">Multi-pass membrane protein</topology>
    </subcellularLocation>
</comment>
<feature type="transmembrane region" description="Helical" evidence="7">
    <location>
        <begin position="396"/>
        <end position="413"/>
    </location>
</feature>
<feature type="transmembrane region" description="Helical" evidence="7">
    <location>
        <begin position="167"/>
        <end position="187"/>
    </location>
</feature>
<evidence type="ECO:0000256" key="3">
    <source>
        <dbReference type="ARBA" id="ARBA00022475"/>
    </source>
</evidence>
<keyword evidence="3" id="KW-1003">Cell membrane</keyword>
<comment type="similarity">
    <text evidence="2">Belongs to the acyltransferase 3 family.</text>
</comment>
<feature type="transmembrane region" description="Helical" evidence="7">
    <location>
        <begin position="258"/>
        <end position="280"/>
    </location>
</feature>
<feature type="transmembrane region" description="Helical" evidence="7">
    <location>
        <begin position="143"/>
        <end position="160"/>
    </location>
</feature>
<evidence type="ECO:0000259" key="8">
    <source>
        <dbReference type="Pfam" id="PF01757"/>
    </source>
</evidence>
<keyword evidence="6 7" id="KW-0472">Membrane</keyword>
<feature type="transmembrane region" description="Helical" evidence="7">
    <location>
        <begin position="341"/>
        <end position="358"/>
    </location>
</feature>
<keyword evidence="10" id="KW-1185">Reference proteome</keyword>
<dbReference type="Proteomes" id="UP001165068">
    <property type="component" value="Unassembled WGS sequence"/>
</dbReference>
<comment type="caution">
    <text evidence="9">The sequence shown here is derived from an EMBL/GenBank/DDBJ whole genome shotgun (WGS) entry which is preliminary data.</text>
</comment>
<evidence type="ECO:0000256" key="4">
    <source>
        <dbReference type="ARBA" id="ARBA00022692"/>
    </source>
</evidence>
<feature type="transmembrane region" description="Helical" evidence="7">
    <location>
        <begin position="63"/>
        <end position="83"/>
    </location>
</feature>
<protein>
    <recommendedName>
        <fullName evidence="8">Acyltransferase 3 domain-containing protein</fullName>
    </recommendedName>
</protein>
<sequence length="435" mass="45975">MTSPHSIRIPEPTRDPAVDLVRAGCVVAVILLHSLMVGVTVTAQSPVFENAGDSGWWLTPVSWLLQVMPLFFVIGGFSGSIALRRSRERGGDGIRFTAERLHRLLRPALVTVAVVGILLAVLARCGVPAELVATAGYRFGQPLWFLGVFLLCQALLPVMLRLHERRPLVTVSLLAGAAVLVDVIRAATGADGVGFANLVFVWLVLQQVGFFLADGRIDALGRRARSVVLVTAVLALVGSFVLGIHSPDLIANINPPTTALLLVGIAHTVAFSLLRTRIAAFARRPRPAAFTAFVSRRTMTVYLWHMPVLLAMAGALALWALTTGSSLPAPASPEWWAGRPLWLVIVFAATAALSLPLARIEGKRIPLASPASAVVGSAVVIALAAVLLLLVHGTTTLTAVLAVAGWLLALRMVRPAPPRIAGATQEHTAAALVAA</sequence>
<keyword evidence="5 7" id="KW-1133">Transmembrane helix</keyword>